<dbReference type="Gene3D" id="3.40.50.150">
    <property type="entry name" value="Vaccinia Virus protein VP39"/>
    <property type="match status" value="1"/>
</dbReference>
<dbReference type="Proteomes" id="UP000008701">
    <property type="component" value="Chromosome"/>
</dbReference>
<feature type="active site" description="Nucleophile" evidence="4">
    <location>
        <position position="433"/>
    </location>
</feature>
<dbReference type="SUPFAM" id="SSF53335">
    <property type="entry name" value="S-adenosyl-L-methionine-dependent methyltransferases"/>
    <property type="match status" value="1"/>
</dbReference>
<dbReference type="KEGG" id="cph:Cpha266_2737"/>
<accession>A1BJZ4</accession>
<keyword evidence="2 4" id="KW-0808">Transferase</keyword>
<keyword evidence="1 4" id="KW-0489">Methyltransferase</keyword>
<dbReference type="GO" id="GO:0006396">
    <property type="term" value="P:RNA processing"/>
    <property type="evidence" value="ECO:0007669"/>
    <property type="project" value="InterPro"/>
</dbReference>
<dbReference type="eggNOG" id="COG2265">
    <property type="taxonomic scope" value="Bacteria"/>
</dbReference>
<dbReference type="OrthoDB" id="9804590at2"/>
<evidence type="ECO:0000256" key="3">
    <source>
        <dbReference type="ARBA" id="ARBA00022691"/>
    </source>
</evidence>
<evidence type="ECO:0000256" key="4">
    <source>
        <dbReference type="PROSITE-ProRule" id="PRU01024"/>
    </source>
</evidence>
<dbReference type="Gene3D" id="2.40.50.1070">
    <property type="match status" value="1"/>
</dbReference>
<dbReference type="EMBL" id="CP000492">
    <property type="protein sequence ID" value="ABL66721.1"/>
    <property type="molecule type" value="Genomic_DNA"/>
</dbReference>
<feature type="active site" evidence="5">
    <location>
        <position position="433"/>
    </location>
</feature>
<comment type="similarity">
    <text evidence="4">Belongs to the class I-like SAM-binding methyltransferase superfamily. RNA M5U methyltransferase family.</text>
</comment>
<feature type="domain" description="TRAM" evidence="6">
    <location>
        <begin position="5"/>
        <end position="65"/>
    </location>
</feature>
<dbReference type="GO" id="GO:0001510">
    <property type="term" value="P:RNA methylation"/>
    <property type="evidence" value="ECO:0007669"/>
    <property type="project" value="UniProtKB-ARBA"/>
</dbReference>
<feature type="binding site" evidence="4">
    <location>
        <position position="306"/>
    </location>
    <ligand>
        <name>S-adenosyl-L-methionine</name>
        <dbReference type="ChEBI" id="CHEBI:59789"/>
    </ligand>
</feature>
<dbReference type="STRING" id="290317.Cpha266_2737"/>
<dbReference type="Pfam" id="PF01938">
    <property type="entry name" value="TRAM"/>
    <property type="match status" value="1"/>
</dbReference>
<name>A1BJZ4_CHLPD</name>
<dbReference type="GO" id="GO:0008757">
    <property type="term" value="F:S-adenosylmethionine-dependent methyltransferase activity"/>
    <property type="evidence" value="ECO:0007669"/>
    <property type="project" value="UniProtKB-ARBA"/>
</dbReference>
<feature type="binding site" evidence="4">
    <location>
        <position position="406"/>
    </location>
    <ligand>
        <name>S-adenosyl-L-methionine</name>
        <dbReference type="ChEBI" id="CHEBI:59789"/>
    </ligand>
</feature>
<dbReference type="InterPro" id="IPR030391">
    <property type="entry name" value="MeTrfase_TrmA_CS"/>
</dbReference>
<dbReference type="InterPro" id="IPR029063">
    <property type="entry name" value="SAM-dependent_MTases_sf"/>
</dbReference>
<dbReference type="EC" id="2.1.1.-" evidence="7"/>
<dbReference type="HOGENOM" id="CLU_014689_7_2_10"/>
<evidence type="ECO:0000256" key="1">
    <source>
        <dbReference type="ARBA" id="ARBA00022603"/>
    </source>
</evidence>
<organism evidence="7 8">
    <name type="scientific">Chlorobium phaeobacteroides (strain DSM 266 / SMG 266 / 2430)</name>
    <dbReference type="NCBI Taxonomy" id="290317"/>
    <lineage>
        <taxon>Bacteria</taxon>
        <taxon>Pseudomonadati</taxon>
        <taxon>Chlorobiota</taxon>
        <taxon>Chlorobiia</taxon>
        <taxon>Chlorobiales</taxon>
        <taxon>Chlorobiaceae</taxon>
        <taxon>Chlorobium/Pelodictyon group</taxon>
        <taxon>Chlorobium</taxon>
    </lineage>
</organism>
<gene>
    <name evidence="7" type="ordered locus">Cpha266_2737</name>
</gene>
<dbReference type="PANTHER" id="PTHR11061">
    <property type="entry name" value="RNA M5U METHYLTRANSFERASE"/>
    <property type="match status" value="1"/>
</dbReference>
<dbReference type="InterPro" id="IPR002792">
    <property type="entry name" value="TRAM_dom"/>
</dbReference>
<dbReference type="NCBIfam" id="TIGR00479">
    <property type="entry name" value="rumA"/>
    <property type="match status" value="1"/>
</dbReference>
<dbReference type="PROSITE" id="PS01231">
    <property type="entry name" value="TRMA_2"/>
    <property type="match status" value="1"/>
</dbReference>
<dbReference type="Gene3D" id="2.40.50.140">
    <property type="entry name" value="Nucleic acid-binding proteins"/>
    <property type="match status" value="1"/>
</dbReference>
<evidence type="ECO:0000313" key="8">
    <source>
        <dbReference type="Proteomes" id="UP000008701"/>
    </source>
</evidence>
<dbReference type="RefSeq" id="WP_015961248.1">
    <property type="nucleotide sequence ID" value="NC_008639.1"/>
</dbReference>
<dbReference type="FunFam" id="3.40.50.150:FF:000009">
    <property type="entry name" value="23S rRNA (Uracil(1939)-C(5))-methyltransferase RlmD"/>
    <property type="match status" value="1"/>
</dbReference>
<dbReference type="PANTHER" id="PTHR11061:SF30">
    <property type="entry name" value="TRNA (URACIL(54)-C(5))-METHYLTRANSFERASE"/>
    <property type="match status" value="1"/>
</dbReference>
<evidence type="ECO:0000259" key="6">
    <source>
        <dbReference type="PROSITE" id="PS50926"/>
    </source>
</evidence>
<reference evidence="7 8" key="1">
    <citation type="submission" date="2006-12" db="EMBL/GenBank/DDBJ databases">
        <title>Complete sequence of Chlorobium phaeobacteroides DSM 266.</title>
        <authorList>
            <consortium name="US DOE Joint Genome Institute"/>
            <person name="Copeland A."/>
            <person name="Lucas S."/>
            <person name="Lapidus A."/>
            <person name="Barry K."/>
            <person name="Detter J.C."/>
            <person name="Glavina del Rio T."/>
            <person name="Hammon N."/>
            <person name="Israni S."/>
            <person name="Pitluck S."/>
            <person name="Goltsman E."/>
            <person name="Schmutz J."/>
            <person name="Larimer F."/>
            <person name="Land M."/>
            <person name="Hauser L."/>
            <person name="Mikhailova N."/>
            <person name="Li T."/>
            <person name="Overmann J."/>
            <person name="Bryant D.A."/>
            <person name="Richardson P."/>
        </authorList>
    </citation>
    <scope>NUCLEOTIDE SEQUENCE [LARGE SCALE GENOMIC DNA]</scope>
    <source>
        <strain evidence="7 8">DSM 266</strain>
    </source>
</reference>
<dbReference type="SUPFAM" id="SSF50249">
    <property type="entry name" value="Nucleic acid-binding proteins"/>
    <property type="match status" value="1"/>
</dbReference>
<dbReference type="InterPro" id="IPR012340">
    <property type="entry name" value="NA-bd_OB-fold"/>
</dbReference>
<dbReference type="AlphaFoldDB" id="A1BJZ4"/>
<evidence type="ECO:0000256" key="2">
    <source>
        <dbReference type="ARBA" id="ARBA00022679"/>
    </source>
</evidence>
<dbReference type="PROSITE" id="PS01230">
    <property type="entry name" value="TRMA_1"/>
    <property type="match status" value="1"/>
</dbReference>
<dbReference type="GO" id="GO:0008173">
    <property type="term" value="F:RNA methyltransferase activity"/>
    <property type="evidence" value="ECO:0007669"/>
    <property type="project" value="InterPro"/>
</dbReference>
<dbReference type="InterPro" id="IPR010280">
    <property type="entry name" value="U5_MeTrfase_fam"/>
</dbReference>
<dbReference type="PROSITE" id="PS51687">
    <property type="entry name" value="SAM_MT_RNA_M5U"/>
    <property type="match status" value="1"/>
</dbReference>
<dbReference type="InterPro" id="IPR030390">
    <property type="entry name" value="MeTrfase_TrmA_AS"/>
</dbReference>
<feature type="binding site" evidence="4">
    <location>
        <position position="335"/>
    </location>
    <ligand>
        <name>S-adenosyl-L-methionine</name>
        <dbReference type="ChEBI" id="CHEBI:59789"/>
    </ligand>
</feature>
<keyword evidence="8" id="KW-1185">Reference proteome</keyword>
<dbReference type="CDD" id="cd02440">
    <property type="entry name" value="AdoMet_MTases"/>
    <property type="match status" value="1"/>
</dbReference>
<sequence length="476" mass="53197">MEKEQYRKGALIELSITDLAEKNQCFGRLDNGMAVMVTGMLAVGDRVSAAIKKIRQRYIEATLVEVLIPSGDRVTPECGFFGVCGGCKMMHIAYEVQKELKRKKIIDAMVHIGGFENPQVKPVMGAVAPLHYRNKIEFSFSARRYLMPGELVLEKPLSSPDFALGFHAPGNFEKVLDVDYCYLAPSSMNEVLALTRSFCLERELSAYSTRSNTGYLRNLVIRSSEHRRQLMVNLVTSWHDSELMRSYAEVLSAAMPNQEMTILNNVTTRKNTVALGEEEFLVAGDGFITERLGKLDFNISANSFFQTNSAQTVLLYDEILRVAGLDIGDTVYDLFCGTGTIALYLSDYCRQVIGLEVSESSVADARKNAALNQREHVLFMQVDLNDHRAMVDALQRHDKPRVIVTDPPRAGMHPKALEVMVRIAPEKIVYVSCNPASLARDGSEICKGGYRLTSLQPVDMFPHTSHIESVACFERE</sequence>
<evidence type="ECO:0000256" key="5">
    <source>
        <dbReference type="PROSITE-ProRule" id="PRU10015"/>
    </source>
</evidence>
<proteinExistence type="inferred from homology"/>
<keyword evidence="3 4" id="KW-0949">S-adenosyl-L-methionine</keyword>
<feature type="binding site" evidence="4">
    <location>
        <position position="356"/>
    </location>
    <ligand>
        <name>S-adenosyl-L-methionine</name>
        <dbReference type="ChEBI" id="CHEBI:59789"/>
    </ligand>
</feature>
<protein>
    <submittedName>
        <fullName evidence="7">23S rRNA m(5)U-1939 methyltransferase</fullName>
        <ecNumber evidence="7">2.1.1.-</ecNumber>
    </submittedName>
</protein>
<dbReference type="PROSITE" id="PS50926">
    <property type="entry name" value="TRAM"/>
    <property type="match status" value="1"/>
</dbReference>
<evidence type="ECO:0000313" key="7">
    <source>
        <dbReference type="EMBL" id="ABL66721.1"/>
    </source>
</evidence>
<dbReference type="Pfam" id="PF05958">
    <property type="entry name" value="tRNA_U5-meth_tr"/>
    <property type="match status" value="1"/>
</dbReference>